<organism evidence="2 3">
    <name type="scientific">Acropora cervicornis</name>
    <name type="common">Staghorn coral</name>
    <dbReference type="NCBI Taxonomy" id="6130"/>
    <lineage>
        <taxon>Eukaryota</taxon>
        <taxon>Metazoa</taxon>
        <taxon>Cnidaria</taxon>
        <taxon>Anthozoa</taxon>
        <taxon>Hexacorallia</taxon>
        <taxon>Scleractinia</taxon>
        <taxon>Astrocoeniina</taxon>
        <taxon>Acroporidae</taxon>
        <taxon>Acropora</taxon>
    </lineage>
</organism>
<dbReference type="Proteomes" id="UP001249851">
    <property type="component" value="Unassembled WGS sequence"/>
</dbReference>
<proteinExistence type="predicted"/>
<feature type="compositionally biased region" description="Basic and acidic residues" evidence="1">
    <location>
        <begin position="35"/>
        <end position="47"/>
    </location>
</feature>
<gene>
    <name evidence="2" type="ORF">P5673_032742</name>
</gene>
<comment type="caution">
    <text evidence="2">The sequence shown here is derived from an EMBL/GenBank/DDBJ whole genome shotgun (WGS) entry which is preliminary data.</text>
</comment>
<sequence>MAPVNNLSQIIEYYNNALRQVLDKNAPQKSKNRSNQKELFRTDSKLRDLPPDELPDKFASFFIQKISAIHSNLSEFDPVSELDVEQLIKFLSSKACVSHPLLTWMTKQYLPLIDLATRGRHYSSLNHTYRIVVKL</sequence>
<accession>A0AAD9URN2</accession>
<reference evidence="2" key="1">
    <citation type="journal article" date="2023" name="G3 (Bethesda)">
        <title>Whole genome assembly and annotation of the endangered Caribbean coral Acropora cervicornis.</title>
        <authorList>
            <person name="Selwyn J.D."/>
            <person name="Vollmer S.V."/>
        </authorList>
    </citation>
    <scope>NUCLEOTIDE SEQUENCE</scope>
    <source>
        <strain evidence="2">K2</strain>
    </source>
</reference>
<protein>
    <submittedName>
        <fullName evidence="2">Uncharacterized protein</fullName>
    </submittedName>
</protein>
<dbReference type="EMBL" id="JARQWQ010000190">
    <property type="protein sequence ID" value="KAK2547338.1"/>
    <property type="molecule type" value="Genomic_DNA"/>
</dbReference>
<evidence type="ECO:0000313" key="3">
    <source>
        <dbReference type="Proteomes" id="UP001249851"/>
    </source>
</evidence>
<feature type="region of interest" description="Disordered" evidence="1">
    <location>
        <begin position="25"/>
        <end position="47"/>
    </location>
</feature>
<keyword evidence="3" id="KW-1185">Reference proteome</keyword>
<evidence type="ECO:0000313" key="2">
    <source>
        <dbReference type="EMBL" id="KAK2547338.1"/>
    </source>
</evidence>
<name>A0AAD9URN2_ACRCE</name>
<evidence type="ECO:0000256" key="1">
    <source>
        <dbReference type="SAM" id="MobiDB-lite"/>
    </source>
</evidence>
<dbReference type="AlphaFoldDB" id="A0AAD9URN2"/>
<reference evidence="2" key="2">
    <citation type="journal article" date="2023" name="Science">
        <title>Genomic signatures of disease resistance in endangered staghorn corals.</title>
        <authorList>
            <person name="Vollmer S.V."/>
            <person name="Selwyn J.D."/>
            <person name="Despard B.A."/>
            <person name="Roesel C.L."/>
        </authorList>
    </citation>
    <scope>NUCLEOTIDE SEQUENCE</scope>
    <source>
        <strain evidence="2">K2</strain>
    </source>
</reference>